<evidence type="ECO:0008006" key="3">
    <source>
        <dbReference type="Google" id="ProtNLM"/>
    </source>
</evidence>
<reference evidence="1 2" key="1">
    <citation type="submission" date="2012-12" db="EMBL/GenBank/DDBJ databases">
        <title>Novel taxa of Listeriaceae from agricultural environments in the United States.</title>
        <authorList>
            <person name="den Bakker H.C."/>
            <person name="Allred A."/>
            <person name="Warchocki S."/>
            <person name="Wright E.M."/>
            <person name="Burrell A."/>
            <person name="Nightingale K.K."/>
            <person name="Kephart D."/>
            <person name="Wiedmann M."/>
        </authorList>
    </citation>
    <scope>NUCLEOTIDE SEQUENCE [LARGE SCALE GENOMIC DNA]</scope>
    <source>
        <strain evidence="1 2">FSL F6-1037</strain>
    </source>
</reference>
<keyword evidence="2" id="KW-1185">Reference proteome</keyword>
<evidence type="ECO:0000313" key="2">
    <source>
        <dbReference type="Proteomes" id="UP000019243"/>
    </source>
</evidence>
<sequence>MSLSFDVKGGEKLGLFNFKKKTKEKTTEVSSYQMMSDTGTGYYSWNGDIYKSDIVRSAMRPKAQTIGKAVAKHMKKDADGKLMVNDDPYMRFLLEEPNEMMTMQLLLEKLANQLELNGNAFALIDRDENGYPVRLYPLVGTQFRLLQGEQGTLYLNCFLLTGKQYTFRYADIIHLRKDFNDNDYFGDSLAPALAPLMEIVSTTDQGIVKAIKNSNVIRWLLKFNQVLRPEDIEENTKAFTKKFFYRKKLNLEELPV</sequence>
<evidence type="ECO:0000313" key="1">
    <source>
        <dbReference type="EMBL" id="EUJ41970.1"/>
    </source>
</evidence>
<dbReference type="PATRIC" id="fig|1265861.3.peg.215"/>
<accession>W7CYZ4</accession>
<dbReference type="EMBL" id="AODH01000004">
    <property type="protein sequence ID" value="EUJ41970.1"/>
    <property type="molecule type" value="Genomic_DNA"/>
</dbReference>
<name>W7CYZ4_9LIST</name>
<protein>
    <recommendedName>
        <fullName evidence="3">Phage portal protein</fullName>
    </recommendedName>
</protein>
<dbReference type="Proteomes" id="UP000019243">
    <property type="component" value="Unassembled WGS sequence"/>
</dbReference>
<organism evidence="1 2">
    <name type="scientific">Brochothrix campestris FSL F6-1037</name>
    <dbReference type="NCBI Taxonomy" id="1265861"/>
    <lineage>
        <taxon>Bacteria</taxon>
        <taxon>Bacillati</taxon>
        <taxon>Bacillota</taxon>
        <taxon>Bacilli</taxon>
        <taxon>Bacillales</taxon>
        <taxon>Listeriaceae</taxon>
        <taxon>Brochothrix</taxon>
    </lineage>
</organism>
<dbReference type="STRING" id="1265861.BCAMP_01135"/>
<gene>
    <name evidence="1" type="ORF">BCAMP_01135</name>
</gene>
<comment type="caution">
    <text evidence="1">The sequence shown here is derived from an EMBL/GenBank/DDBJ whole genome shotgun (WGS) entry which is preliminary data.</text>
</comment>
<dbReference type="Pfam" id="PF04860">
    <property type="entry name" value="Phage_portal"/>
    <property type="match status" value="1"/>
</dbReference>
<proteinExistence type="predicted"/>
<dbReference type="InterPro" id="IPR006944">
    <property type="entry name" value="Phage/GTA_portal"/>
</dbReference>
<dbReference type="AlphaFoldDB" id="W7CYZ4"/>